<dbReference type="RefSeq" id="WP_013051473.1">
    <property type="nucleotide sequence ID" value="NC_014012.1"/>
</dbReference>
<proteinExistence type="predicted"/>
<keyword evidence="1" id="KW-0812">Transmembrane</keyword>
<sequence>MSIITRSYDSIMAIYSPLLTFVPISYFASFVDVWLDLANDYLFLGLNRDAQDCFECATAYSDLAVQKARGL</sequence>
<evidence type="ECO:0000313" key="3">
    <source>
        <dbReference type="Proteomes" id="UP000002350"/>
    </source>
</evidence>
<name>D4ZKG9_SHEVD</name>
<feature type="transmembrane region" description="Helical" evidence="1">
    <location>
        <begin position="12"/>
        <end position="35"/>
    </location>
</feature>
<dbReference type="KEGG" id="svo:SVI_2197"/>
<reference evidence="3" key="1">
    <citation type="journal article" date="2010" name="Mol. Biosyst.">
        <title>Complete genome sequence and comparative analysis of Shewanella violacea, a psychrophilic and piezophilic bacterium from deep sea floor sediments.</title>
        <authorList>
            <person name="Aono E."/>
            <person name="Baba T."/>
            <person name="Ara T."/>
            <person name="Nishi T."/>
            <person name="Nakamichi T."/>
            <person name="Inamoto E."/>
            <person name="Toyonaga H."/>
            <person name="Hasegawa M."/>
            <person name="Takai Y."/>
            <person name="Okumura Y."/>
            <person name="Baba M."/>
            <person name="Tomita M."/>
            <person name="Kato C."/>
            <person name="Oshima T."/>
            <person name="Nakasone K."/>
            <person name="Mori H."/>
        </authorList>
    </citation>
    <scope>NUCLEOTIDE SEQUENCE [LARGE SCALE GENOMIC DNA]</scope>
    <source>
        <strain evidence="3">JCM 10179 / CIP 106290 / LMG 19151 / DSS12</strain>
    </source>
</reference>
<protein>
    <submittedName>
        <fullName evidence="2">Uncharacterized protein</fullName>
    </submittedName>
</protein>
<keyword evidence="3" id="KW-1185">Reference proteome</keyword>
<dbReference type="HOGENOM" id="CLU_2737811_0_0_6"/>
<evidence type="ECO:0000256" key="1">
    <source>
        <dbReference type="SAM" id="Phobius"/>
    </source>
</evidence>
<accession>D4ZKG9</accession>
<dbReference type="STRING" id="637905.SVI_2197"/>
<dbReference type="EMBL" id="AP011177">
    <property type="protein sequence ID" value="BAJ02168.1"/>
    <property type="molecule type" value="Genomic_DNA"/>
</dbReference>
<keyword evidence="1" id="KW-0472">Membrane</keyword>
<organism evidence="2 3">
    <name type="scientific">Shewanella violacea (strain JCM 10179 / CIP 106290 / LMG 19151 / DSS12)</name>
    <dbReference type="NCBI Taxonomy" id="637905"/>
    <lineage>
        <taxon>Bacteria</taxon>
        <taxon>Pseudomonadati</taxon>
        <taxon>Pseudomonadota</taxon>
        <taxon>Gammaproteobacteria</taxon>
        <taxon>Alteromonadales</taxon>
        <taxon>Shewanellaceae</taxon>
        <taxon>Shewanella</taxon>
    </lineage>
</organism>
<dbReference type="Proteomes" id="UP000002350">
    <property type="component" value="Chromosome"/>
</dbReference>
<dbReference type="AlphaFoldDB" id="D4ZKG9"/>
<evidence type="ECO:0000313" key="2">
    <source>
        <dbReference type="EMBL" id="BAJ02168.1"/>
    </source>
</evidence>
<gene>
    <name evidence="2" type="ordered locus">SVI_2197</name>
</gene>
<keyword evidence="1" id="KW-1133">Transmembrane helix</keyword>